<proteinExistence type="predicted"/>
<dbReference type="HOGENOM" id="CLU_148716_0_0_9"/>
<organism evidence="1 2">
    <name type="scientific">Lactiplantibacillus fabifermentans T30PCM01</name>
    <dbReference type="NCBI Taxonomy" id="1400520"/>
    <lineage>
        <taxon>Bacteria</taxon>
        <taxon>Bacillati</taxon>
        <taxon>Bacillota</taxon>
        <taxon>Bacilli</taxon>
        <taxon>Lactobacillales</taxon>
        <taxon>Lactobacillaceae</taxon>
        <taxon>Lactiplantibacillus</taxon>
    </lineage>
</organism>
<dbReference type="InterPro" id="IPR021701">
    <property type="entry name" value="DUF3284"/>
</dbReference>
<dbReference type="STRING" id="1400520.LFAB_16285"/>
<dbReference type="RefSeq" id="WP_051502093.1">
    <property type="nucleotide sequence ID" value="NZ_KK036538.1"/>
</dbReference>
<dbReference type="Proteomes" id="UP000019247">
    <property type="component" value="Unassembled WGS sequence"/>
</dbReference>
<evidence type="ECO:0008006" key="3">
    <source>
        <dbReference type="Google" id="ProtNLM"/>
    </source>
</evidence>
<sequence length="145" mass="16520">MKYSYPISAPADAVFEILIDEQLKYYQRFLPKLHVLTVGTAVETQLPTKLNRMPLSAKLTVLKIDALTSFVQETTSASGKITQSYRLEEKKGRTVLTYEEQNDFNQSIAKASYGVTGLFYHFVFNLRAKKRARYLNTKANTLVTN</sequence>
<gene>
    <name evidence="1" type="ORF">LFAB_16285</name>
</gene>
<reference evidence="1 2" key="1">
    <citation type="journal article" date="2014" name="Genome Announc.">
        <title>Genome Sequence of Lactobacillus fabifermentans Strain T30PCM01, Isolated from Fermenting Grape Marc.</title>
        <authorList>
            <person name="Treu L."/>
            <person name="Vendramin V."/>
            <person name="Bovo B."/>
            <person name="Giacomini A."/>
            <person name="Corich V."/>
            <person name="Campanaro S."/>
        </authorList>
    </citation>
    <scope>NUCLEOTIDE SEQUENCE [LARGE SCALE GENOMIC DNA]</scope>
    <source>
        <strain evidence="1 2">T30PCM01</strain>
    </source>
</reference>
<dbReference type="OrthoDB" id="2321473at2"/>
<accession>W6T4C9</accession>
<protein>
    <recommendedName>
        <fullName evidence="3">SRPBCC family protein</fullName>
    </recommendedName>
</protein>
<name>W6T4C9_9LACO</name>
<dbReference type="SUPFAM" id="SSF55961">
    <property type="entry name" value="Bet v1-like"/>
    <property type="match status" value="1"/>
</dbReference>
<dbReference type="AlphaFoldDB" id="W6T4C9"/>
<evidence type="ECO:0000313" key="2">
    <source>
        <dbReference type="Proteomes" id="UP000019247"/>
    </source>
</evidence>
<dbReference type="Pfam" id="PF11687">
    <property type="entry name" value="DUF3284"/>
    <property type="match status" value="1"/>
</dbReference>
<comment type="caution">
    <text evidence="1">The sequence shown here is derived from an EMBL/GenBank/DDBJ whole genome shotgun (WGS) entry which is preliminary data.</text>
</comment>
<evidence type="ECO:0000313" key="1">
    <source>
        <dbReference type="EMBL" id="ETY72704.1"/>
    </source>
</evidence>
<dbReference type="PATRIC" id="fig|1400520.3.peg.3199"/>
<dbReference type="EMBL" id="AWWK01000092">
    <property type="protein sequence ID" value="ETY72704.1"/>
    <property type="molecule type" value="Genomic_DNA"/>
</dbReference>